<evidence type="ECO:0000313" key="1">
    <source>
        <dbReference type="EMBL" id="MBC6466675.1"/>
    </source>
</evidence>
<keyword evidence="2" id="KW-1185">Reference proteome</keyword>
<organism evidence="1 2">
    <name type="scientific">Actinomadura alba</name>
    <dbReference type="NCBI Taxonomy" id="406431"/>
    <lineage>
        <taxon>Bacteria</taxon>
        <taxon>Bacillati</taxon>
        <taxon>Actinomycetota</taxon>
        <taxon>Actinomycetes</taxon>
        <taxon>Streptosporangiales</taxon>
        <taxon>Thermomonosporaceae</taxon>
        <taxon>Actinomadura</taxon>
    </lineage>
</organism>
<reference evidence="1 2" key="1">
    <citation type="submission" date="2020-06" db="EMBL/GenBank/DDBJ databases">
        <title>Actinomadura xiongansis sp. nov., isolated from soil of Baiyangdian.</title>
        <authorList>
            <person name="Zhang X."/>
        </authorList>
    </citation>
    <scope>NUCLEOTIDE SEQUENCE [LARGE SCALE GENOMIC DNA]</scope>
    <source>
        <strain evidence="1 2">HBUM206468</strain>
    </source>
</reference>
<evidence type="ECO:0000313" key="2">
    <source>
        <dbReference type="Proteomes" id="UP000805614"/>
    </source>
</evidence>
<dbReference type="RefSeq" id="WP_187243688.1">
    <property type="nucleotide sequence ID" value="NZ_BAAAOK010000013.1"/>
</dbReference>
<name>A0ABR7LQC2_9ACTN</name>
<comment type="caution">
    <text evidence="1">The sequence shown here is derived from an EMBL/GenBank/DDBJ whole genome shotgun (WGS) entry which is preliminary data.</text>
</comment>
<dbReference type="EMBL" id="JABVEC010000009">
    <property type="protein sequence ID" value="MBC6466675.1"/>
    <property type="molecule type" value="Genomic_DNA"/>
</dbReference>
<gene>
    <name evidence="1" type="ORF">HKK74_14345</name>
</gene>
<protein>
    <submittedName>
        <fullName evidence="1">Uncharacterized protein</fullName>
    </submittedName>
</protein>
<sequence length="56" mass="6012">MGEVFIRWGKQGQTSAGLMDIYAVALSVGLQHDVPLLDLVNSRVALCAATVRRGAR</sequence>
<dbReference type="Proteomes" id="UP000805614">
    <property type="component" value="Unassembled WGS sequence"/>
</dbReference>
<accession>A0ABR7LQC2</accession>
<proteinExistence type="predicted"/>